<gene>
    <name evidence="1" type="ORF">pv_106</name>
</gene>
<dbReference type="OrthoDB" id="31013at10239"/>
<name>W5S4L3_9VIRU</name>
<evidence type="ECO:0000313" key="1">
    <source>
        <dbReference type="EMBL" id="AHH01673.1"/>
    </source>
</evidence>
<protein>
    <submittedName>
        <fullName evidence="1">Uncharacterized protein</fullName>
    </submittedName>
</protein>
<dbReference type="GeneID" id="18266134"/>
<proteinExistence type="predicted"/>
<organism evidence="1 2">
    <name type="scientific">Pithovirus sibericum</name>
    <dbReference type="NCBI Taxonomy" id="1450746"/>
    <lineage>
        <taxon>Viruses</taxon>
        <taxon>Pithoviruses</taxon>
        <taxon>Orthopithovirinae</taxon>
        <taxon>Alphapithovirus</taxon>
        <taxon>Alphapithovirus sibericum</taxon>
    </lineage>
</organism>
<dbReference type="RefSeq" id="YP_009001008.1">
    <property type="nucleotide sequence ID" value="NC_023423.1"/>
</dbReference>
<keyword evidence="2" id="KW-1185">Reference proteome</keyword>
<sequence>MNDYAQMQNSLSQIPSYLGDQLSKVGSLPSSFLSGSFSPNSLNPQASGSYASPRATNGSYLSPGLNGGSYASPRSTNSSYLSPRSLRSFEDEPIQTSSCSFRQPKNVEFVDKTTFRSPYGKETEKLVLKEKFDSDNSFKCGSPVKSFGSPHSVKSSKCGIPKSVVGCPFQQEGVWDSEHGIDSPLSLDRDITQICVSKPYLNFSQGFLLRDNRGLENVEVITSPSSIRIDIATLASYFPNLKAAYNIYIDVDETSAPLLRQLDLTYALFILDGASPELTLTSLLPNLNPHGYFTFFYGKGMISIWENVVAVKGTELPESLLKLVRVPEHTGCAHGEWHRGPWKVYAVELSGSQLHHVEDLARSGQILLEKVHIKNQSKMFYGDYLLRQFIEGVVLELRGTQIPVFVLSGIGSIPALESLIYVYARDKGLLVDNSHIKIDYLMKSWFGDELPHEATSVSMEQIRDLISHHRLKPDHFKSLMLHDPLLVKLIKTESDRITHGKTFGDAYTPELVY</sequence>
<accession>W5S4L3</accession>
<dbReference type="KEGG" id="vg:18266134"/>
<reference evidence="1 2" key="1">
    <citation type="journal article" date="2014" name="Proc. Natl. Acad. Sci. U.S.A.">
        <title>Thirty-thousand-year-old distant relative of giant icosahedral DNA viruses with a pandoravirus morphology.</title>
        <authorList>
            <person name="Legendre M."/>
            <person name="Bartoli J."/>
            <person name="Shmakova L."/>
            <person name="Jeudy S."/>
            <person name="Labadie K."/>
            <person name="Adrait A."/>
            <person name="Lescot M."/>
            <person name="Poirot O."/>
            <person name="Bertaux L."/>
            <person name="Bruley C."/>
            <person name="Coute Y."/>
            <person name="Rivkina E."/>
            <person name="Abergel C."/>
            <person name="Claverie J.M."/>
        </authorList>
    </citation>
    <scope>NUCLEOTIDE SEQUENCE [LARGE SCALE GENOMIC DNA]</scope>
    <source>
        <strain evidence="1">P1084-T</strain>
    </source>
</reference>
<dbReference type="Proteomes" id="UP000202176">
    <property type="component" value="Segment"/>
</dbReference>
<dbReference type="EMBL" id="KF740664">
    <property type="protein sequence ID" value="AHH01673.1"/>
    <property type="molecule type" value="Genomic_DNA"/>
</dbReference>
<evidence type="ECO:0000313" key="2">
    <source>
        <dbReference type="Proteomes" id="UP000202176"/>
    </source>
</evidence>